<evidence type="ECO:0000313" key="3">
    <source>
        <dbReference type="Proteomes" id="UP001218188"/>
    </source>
</evidence>
<feature type="transmembrane region" description="Helical" evidence="1">
    <location>
        <begin position="40"/>
        <end position="63"/>
    </location>
</feature>
<dbReference type="AlphaFoldDB" id="A0AAD6S699"/>
<keyword evidence="3" id="KW-1185">Reference proteome</keyword>
<sequence length="155" mass="17279">MVRSPANLRLRLNNLELSPQYLEPLAIGRKFSADWTRRGIALSGYSVGGILVLQVSLLFYFSGRVGRTRYQRRCLRAGGAWPSSELVHCRLRDARARGGLQMPNRGVRPPRLCADRVGDYVLLSARHPYWLSHPSLKPRSTGGIILVAGLSLTRA</sequence>
<proteinExistence type="predicted"/>
<protein>
    <submittedName>
        <fullName evidence="2">Uncharacterized protein</fullName>
    </submittedName>
</protein>
<keyword evidence="1" id="KW-0472">Membrane</keyword>
<reference evidence="2" key="1">
    <citation type="submission" date="2023-03" db="EMBL/GenBank/DDBJ databases">
        <title>Massive genome expansion in bonnet fungi (Mycena s.s.) driven by repeated elements and novel gene families across ecological guilds.</title>
        <authorList>
            <consortium name="Lawrence Berkeley National Laboratory"/>
            <person name="Harder C.B."/>
            <person name="Miyauchi S."/>
            <person name="Viragh M."/>
            <person name="Kuo A."/>
            <person name="Thoen E."/>
            <person name="Andreopoulos B."/>
            <person name="Lu D."/>
            <person name="Skrede I."/>
            <person name="Drula E."/>
            <person name="Henrissat B."/>
            <person name="Morin E."/>
            <person name="Kohler A."/>
            <person name="Barry K."/>
            <person name="LaButti K."/>
            <person name="Morin E."/>
            <person name="Salamov A."/>
            <person name="Lipzen A."/>
            <person name="Mereny Z."/>
            <person name="Hegedus B."/>
            <person name="Baldrian P."/>
            <person name="Stursova M."/>
            <person name="Weitz H."/>
            <person name="Taylor A."/>
            <person name="Grigoriev I.V."/>
            <person name="Nagy L.G."/>
            <person name="Martin F."/>
            <person name="Kauserud H."/>
        </authorList>
    </citation>
    <scope>NUCLEOTIDE SEQUENCE</scope>
    <source>
        <strain evidence="2">CBHHK200</strain>
    </source>
</reference>
<evidence type="ECO:0000313" key="2">
    <source>
        <dbReference type="EMBL" id="KAJ7020650.1"/>
    </source>
</evidence>
<evidence type="ECO:0000256" key="1">
    <source>
        <dbReference type="SAM" id="Phobius"/>
    </source>
</evidence>
<keyword evidence="1" id="KW-0812">Transmembrane</keyword>
<dbReference type="EMBL" id="JARJCM010000256">
    <property type="protein sequence ID" value="KAJ7020650.1"/>
    <property type="molecule type" value="Genomic_DNA"/>
</dbReference>
<gene>
    <name evidence="2" type="ORF">C8F04DRAFT_290444</name>
</gene>
<name>A0AAD6S699_9AGAR</name>
<dbReference type="Proteomes" id="UP001218188">
    <property type="component" value="Unassembled WGS sequence"/>
</dbReference>
<organism evidence="2 3">
    <name type="scientific">Mycena alexandri</name>
    <dbReference type="NCBI Taxonomy" id="1745969"/>
    <lineage>
        <taxon>Eukaryota</taxon>
        <taxon>Fungi</taxon>
        <taxon>Dikarya</taxon>
        <taxon>Basidiomycota</taxon>
        <taxon>Agaricomycotina</taxon>
        <taxon>Agaricomycetes</taxon>
        <taxon>Agaricomycetidae</taxon>
        <taxon>Agaricales</taxon>
        <taxon>Marasmiineae</taxon>
        <taxon>Mycenaceae</taxon>
        <taxon>Mycena</taxon>
    </lineage>
</organism>
<accession>A0AAD6S699</accession>
<comment type="caution">
    <text evidence="2">The sequence shown here is derived from an EMBL/GenBank/DDBJ whole genome shotgun (WGS) entry which is preliminary data.</text>
</comment>
<keyword evidence="1" id="KW-1133">Transmembrane helix</keyword>